<organism evidence="1 3">
    <name type="scientific">Didymodactylos carnosus</name>
    <dbReference type="NCBI Taxonomy" id="1234261"/>
    <lineage>
        <taxon>Eukaryota</taxon>
        <taxon>Metazoa</taxon>
        <taxon>Spiralia</taxon>
        <taxon>Gnathifera</taxon>
        <taxon>Rotifera</taxon>
        <taxon>Eurotatoria</taxon>
        <taxon>Bdelloidea</taxon>
        <taxon>Philodinida</taxon>
        <taxon>Philodinidae</taxon>
        <taxon>Didymodactylos</taxon>
    </lineage>
</organism>
<reference evidence="1" key="1">
    <citation type="submission" date="2021-02" db="EMBL/GenBank/DDBJ databases">
        <authorList>
            <person name="Nowell W R."/>
        </authorList>
    </citation>
    <scope>NUCLEOTIDE SEQUENCE</scope>
</reference>
<dbReference type="Proteomes" id="UP000682733">
    <property type="component" value="Unassembled WGS sequence"/>
</dbReference>
<gene>
    <name evidence="1" type="ORF">OVA965_LOCUS30433</name>
    <name evidence="2" type="ORF">TMI583_LOCUS31234</name>
</gene>
<comment type="caution">
    <text evidence="1">The sequence shown here is derived from an EMBL/GenBank/DDBJ whole genome shotgun (WGS) entry which is preliminary data.</text>
</comment>
<dbReference type="EMBL" id="CAJNOK010022114">
    <property type="protein sequence ID" value="CAF1343021.1"/>
    <property type="molecule type" value="Genomic_DNA"/>
</dbReference>
<evidence type="ECO:0000313" key="1">
    <source>
        <dbReference type="EMBL" id="CAF1343021.1"/>
    </source>
</evidence>
<feature type="non-terminal residue" evidence="1">
    <location>
        <position position="14"/>
    </location>
</feature>
<sequence length="14" mass="1381">MVVPEKGPLPGVTG</sequence>
<proteinExistence type="predicted"/>
<dbReference type="EMBL" id="CAJOBA010043742">
    <property type="protein sequence ID" value="CAF4154068.1"/>
    <property type="molecule type" value="Genomic_DNA"/>
</dbReference>
<evidence type="ECO:0000313" key="3">
    <source>
        <dbReference type="Proteomes" id="UP000677228"/>
    </source>
</evidence>
<dbReference type="Proteomes" id="UP000677228">
    <property type="component" value="Unassembled WGS sequence"/>
</dbReference>
<name>A0A8S2F531_9BILA</name>
<evidence type="ECO:0000313" key="2">
    <source>
        <dbReference type="EMBL" id="CAF4154068.1"/>
    </source>
</evidence>
<protein>
    <submittedName>
        <fullName evidence="1">Uncharacterized protein</fullName>
    </submittedName>
</protein>
<accession>A0A8S2F531</accession>